<keyword evidence="2" id="KW-1185">Reference proteome</keyword>
<dbReference type="EMBL" id="SJSM01000038">
    <property type="protein sequence ID" value="TCC82899.1"/>
    <property type="molecule type" value="Genomic_DNA"/>
</dbReference>
<dbReference type="InterPro" id="IPR019619">
    <property type="entry name" value="DUF2490"/>
</dbReference>
<name>A0A4R0M9U0_9SPHI</name>
<evidence type="ECO:0000313" key="1">
    <source>
        <dbReference type="EMBL" id="TCC82899.1"/>
    </source>
</evidence>
<dbReference type="OrthoDB" id="1118734at2"/>
<dbReference type="Pfam" id="PF10677">
    <property type="entry name" value="DUF2490"/>
    <property type="match status" value="1"/>
</dbReference>
<evidence type="ECO:0000313" key="2">
    <source>
        <dbReference type="Proteomes" id="UP000291117"/>
    </source>
</evidence>
<organism evidence="1 2">
    <name type="scientific">Pedobacter hiemivivus</name>
    <dbReference type="NCBI Taxonomy" id="2530454"/>
    <lineage>
        <taxon>Bacteria</taxon>
        <taxon>Pseudomonadati</taxon>
        <taxon>Bacteroidota</taxon>
        <taxon>Sphingobacteriia</taxon>
        <taxon>Sphingobacteriales</taxon>
        <taxon>Sphingobacteriaceae</taxon>
        <taxon>Pedobacter</taxon>
    </lineage>
</organism>
<reference evidence="1 2" key="1">
    <citation type="submission" date="2019-02" db="EMBL/GenBank/DDBJ databases">
        <title>Pedobacter sp. RP-3-8 sp. nov., isolated from Arctic soil.</title>
        <authorList>
            <person name="Dahal R.H."/>
        </authorList>
    </citation>
    <scope>NUCLEOTIDE SEQUENCE [LARGE SCALE GENOMIC DNA]</scope>
    <source>
        <strain evidence="1 2">RP-3-8</strain>
    </source>
</reference>
<proteinExistence type="predicted"/>
<dbReference type="RefSeq" id="WP_131612870.1">
    <property type="nucleotide sequence ID" value="NZ_SJSM01000038.1"/>
</dbReference>
<sequence length="233" mass="27192">MKHFTFTFLLSLFVLSGFSQHVSQNSGWFLFLNSTKLNDKWGLHLDVQLRSADNWDGVQNFLFRPGATYYINKNSNATVGYLLANTYLKGDGLANNTLTEHRIWEQYIYTHKIKPIYAQHRFRLEQRFAETAGGDVFSQRLRYFVRFVLPFSDPKVPFVEGPFVALQNELFFNVQNNEKLNGKLFDQNRAYGAVGYRFSKRFDVEAGYLNQFIDGRTRNTTNNAIQLAIYTRF</sequence>
<dbReference type="Proteomes" id="UP000291117">
    <property type="component" value="Unassembled WGS sequence"/>
</dbReference>
<dbReference type="AlphaFoldDB" id="A0A4R0M9U0"/>
<protein>
    <submittedName>
        <fullName evidence="1">DUF2490 domain-containing protein</fullName>
    </submittedName>
</protein>
<comment type="caution">
    <text evidence="1">The sequence shown here is derived from an EMBL/GenBank/DDBJ whole genome shotgun (WGS) entry which is preliminary data.</text>
</comment>
<gene>
    <name evidence="1" type="ORF">EZ444_26210</name>
</gene>
<accession>A0A4R0M9U0</accession>